<dbReference type="PRINTS" id="PR00411">
    <property type="entry name" value="PNDRDTASEI"/>
</dbReference>
<dbReference type="PATRIC" id="fig|1240678.4.peg.8205"/>
<dbReference type="Gene3D" id="3.50.50.60">
    <property type="entry name" value="FAD/NAD(P)-binding domain"/>
    <property type="match status" value="1"/>
</dbReference>
<dbReference type="GO" id="GO:0050660">
    <property type="term" value="F:flavin adenine dinucleotide binding"/>
    <property type="evidence" value="ECO:0007669"/>
    <property type="project" value="TreeGrafter"/>
</dbReference>
<keyword evidence="1" id="KW-0560">Oxidoreductase</keyword>
<proteinExistence type="predicted"/>
<dbReference type="RefSeq" id="WP_030069724.1">
    <property type="nucleotide sequence ID" value="NZ_JRKI01000063.1"/>
</dbReference>
<dbReference type="Pfam" id="PF07992">
    <property type="entry name" value="Pyr_redox_2"/>
    <property type="match status" value="1"/>
</dbReference>
<evidence type="ECO:0000313" key="4">
    <source>
        <dbReference type="Proteomes" id="UP000032458"/>
    </source>
</evidence>
<organism evidence="3 4">
    <name type="scientific">Streptomyces natalensis ATCC 27448</name>
    <dbReference type="NCBI Taxonomy" id="1240678"/>
    <lineage>
        <taxon>Bacteria</taxon>
        <taxon>Bacillati</taxon>
        <taxon>Actinomycetota</taxon>
        <taxon>Actinomycetes</taxon>
        <taxon>Kitasatosporales</taxon>
        <taxon>Streptomycetaceae</taxon>
        <taxon>Streptomyces</taxon>
    </lineage>
</organism>
<keyword evidence="4" id="KW-1185">Reference proteome</keyword>
<dbReference type="InterPro" id="IPR036188">
    <property type="entry name" value="FAD/NAD-bd_sf"/>
</dbReference>
<dbReference type="EMBL" id="JRKI01000063">
    <property type="protein sequence ID" value="KIZ13353.1"/>
    <property type="molecule type" value="Genomic_DNA"/>
</dbReference>
<dbReference type="Proteomes" id="UP000032458">
    <property type="component" value="Unassembled WGS sequence"/>
</dbReference>
<dbReference type="PANTHER" id="PTHR43539:SF78">
    <property type="entry name" value="FLAVIN-CONTAINING MONOOXYGENASE"/>
    <property type="match status" value="1"/>
</dbReference>
<dbReference type="PANTHER" id="PTHR43539">
    <property type="entry name" value="FLAVIN-BINDING MONOOXYGENASE-LIKE PROTEIN (AFU_ORTHOLOGUE AFUA_4G09220)"/>
    <property type="match status" value="1"/>
</dbReference>
<accession>A0A0D7CAS8</accession>
<feature type="domain" description="FAD/NAD(P)-binding" evidence="2">
    <location>
        <begin position="7"/>
        <end position="216"/>
    </location>
</feature>
<evidence type="ECO:0000259" key="2">
    <source>
        <dbReference type="Pfam" id="PF07992"/>
    </source>
</evidence>
<evidence type="ECO:0000313" key="3">
    <source>
        <dbReference type="EMBL" id="KIZ13353.1"/>
    </source>
</evidence>
<protein>
    <submittedName>
        <fullName evidence="3">Oxidoreductase</fullName>
    </submittedName>
</protein>
<reference evidence="3 4" key="1">
    <citation type="submission" date="2014-09" db="EMBL/GenBank/DDBJ databases">
        <title>Draft genome sequence of Streptomyces natalensis ATCC 27448, producer of the antifungal pimaricin.</title>
        <authorList>
            <person name="Mendes M.V."/>
            <person name="Beites T."/>
            <person name="Pires S."/>
            <person name="Santos C.L."/>
            <person name="Moradas-Ferreira P."/>
        </authorList>
    </citation>
    <scope>NUCLEOTIDE SEQUENCE [LARGE SCALE GENOMIC DNA]</scope>
    <source>
        <strain evidence="3 4">ATCC 27448</strain>
    </source>
</reference>
<dbReference type="AlphaFoldDB" id="A0A0D7CAS8"/>
<sequence length="403" mass="42802">MTDTRTPVAVIGVGPYGLSAAAHLRARGLPVRVFGEPMASWRSQMPAGMLLTSTPEASSIHVPHAGHTLGDFCAATGEGSYVSDWDVIPVETFVRYGQWLQQRLVPQLERVRVVSVDRVDEGFTLKLDDGESAAARAVVVATGLSNLAHLPPELAAAAPEGPSAAGPVSHSSQHHDLSALAGRHVVVVGAGQSALESAVLLVERGAASVRVVARGRAAVGFGAPPNRRPRWRPRTPFGNAWSLYAFTRHAGAFRHLPVPMRRFLVRRVLGPLGAWWLRDRFQGRVSVTEGRRIVRARVRDGRPVLALRGADGHGGEVIADHVLAATGYRVRLAALEFLGEGLRTGLAMRAGGPLLDAGFGSSVPGLYFTGPPAAASFGPLMRFVCGTEFASSRLARAVVRAYG</sequence>
<dbReference type="InterPro" id="IPR050982">
    <property type="entry name" value="Auxin_biosynth/cation_transpt"/>
</dbReference>
<evidence type="ECO:0000256" key="1">
    <source>
        <dbReference type="ARBA" id="ARBA00023002"/>
    </source>
</evidence>
<dbReference type="SUPFAM" id="SSF51905">
    <property type="entry name" value="FAD/NAD(P)-binding domain"/>
    <property type="match status" value="1"/>
</dbReference>
<name>A0A0D7CAS8_9ACTN</name>
<dbReference type="GO" id="GO:0004497">
    <property type="term" value="F:monooxygenase activity"/>
    <property type="evidence" value="ECO:0007669"/>
    <property type="project" value="TreeGrafter"/>
</dbReference>
<comment type="caution">
    <text evidence="3">The sequence shown here is derived from an EMBL/GenBank/DDBJ whole genome shotgun (WGS) entry which is preliminary data.</text>
</comment>
<dbReference type="InterPro" id="IPR023753">
    <property type="entry name" value="FAD/NAD-binding_dom"/>
</dbReference>
<dbReference type="PRINTS" id="PR00368">
    <property type="entry name" value="FADPNR"/>
</dbReference>
<gene>
    <name evidence="3" type="ORF">SNA_38520</name>
</gene>